<keyword evidence="6" id="KW-1185">Reference proteome</keyword>
<evidence type="ECO:0000313" key="4">
    <source>
        <dbReference type="EMBL" id="OUZ35007.1"/>
    </source>
</evidence>
<reference evidence="5" key="2">
    <citation type="submission" date="2017-05" db="EMBL/GenBank/DDBJ databases">
        <authorList>
            <consortium name="The Broad Institute Genomics Platform"/>
            <consortium name="The Broad Institute Genomic Center for Infectious Diseases"/>
            <person name="Earl A."/>
            <person name="Manson A."/>
            <person name="Schwartman J."/>
            <person name="Gilmore M."/>
            <person name="Abouelleil A."/>
            <person name="Cao P."/>
            <person name="Chapman S."/>
            <person name="Cusick C."/>
            <person name="Shea T."/>
            <person name="Young S."/>
            <person name="Neafsey D."/>
            <person name="Nusbaum C."/>
            <person name="Birren B."/>
        </authorList>
    </citation>
    <scope>NUCLEOTIDE SEQUENCE</scope>
    <source>
        <strain evidence="5">9D6_DIV0238</strain>
    </source>
</reference>
<dbReference type="Pfam" id="PF04740">
    <property type="entry name" value="LXG"/>
    <property type="match status" value="1"/>
</dbReference>
<reference evidence="4" key="1">
    <citation type="submission" date="2017-05" db="EMBL/GenBank/DDBJ databases">
        <title>The Genome Sequence of Enterococcus sp. 9D6_DIV0238.</title>
        <authorList>
            <consortium name="The Broad Institute Genomics Platform"/>
            <consortium name="The Broad Institute Genomic Center for Infectious Diseases"/>
            <person name="Earl A."/>
            <person name="Manson A."/>
            <person name="Schwartman J."/>
            <person name="Gilmore M."/>
            <person name="Abouelleil A."/>
            <person name="Cao P."/>
            <person name="Chapman S."/>
            <person name="Cusick C."/>
            <person name="Shea T."/>
            <person name="Young S."/>
            <person name="Neafsey D."/>
            <person name="Nusbaum C."/>
            <person name="Birren B."/>
        </authorList>
    </citation>
    <scope>NUCLEOTIDE SEQUENCE [LARGE SCALE GENOMIC DNA]</scope>
    <source>
        <strain evidence="4">9D6_DIV0238</strain>
    </source>
</reference>
<keyword evidence="2" id="KW-0175">Coiled coil</keyword>
<dbReference type="OrthoDB" id="2223681at2"/>
<proteinExistence type="inferred from homology"/>
<name>A0A200JEK1_9ENTE</name>
<dbReference type="AlphaFoldDB" id="A0A200JEK1"/>
<dbReference type="EMBL" id="NIBQ01000001">
    <property type="protein sequence ID" value="OUZ35007.1"/>
    <property type="molecule type" value="Genomic_DNA"/>
</dbReference>
<dbReference type="PROSITE" id="PS51756">
    <property type="entry name" value="LXG"/>
    <property type="match status" value="1"/>
</dbReference>
<dbReference type="InterPro" id="IPR006829">
    <property type="entry name" value="LXG_dom"/>
</dbReference>
<gene>
    <name evidence="4" type="ORF">A5889_000482</name>
    <name evidence="5" type="ORF">A5889_003070</name>
</gene>
<organism evidence="4">
    <name type="scientific">Candidatus Enterococcus dunnyi</name>
    <dbReference type="NCBI Taxonomy" id="1834192"/>
    <lineage>
        <taxon>Bacteria</taxon>
        <taxon>Bacillati</taxon>
        <taxon>Bacillota</taxon>
        <taxon>Bacilli</taxon>
        <taxon>Lactobacillales</taxon>
        <taxon>Enterococcaceae</taxon>
        <taxon>Enterococcus</taxon>
    </lineage>
</organism>
<feature type="coiled-coil region" evidence="2">
    <location>
        <begin position="89"/>
        <end position="123"/>
    </location>
</feature>
<evidence type="ECO:0000256" key="2">
    <source>
        <dbReference type="SAM" id="Coils"/>
    </source>
</evidence>
<evidence type="ECO:0000259" key="3">
    <source>
        <dbReference type="PROSITE" id="PS51756"/>
    </source>
</evidence>
<dbReference type="RefSeq" id="WP_087639664.1">
    <property type="nucleotide sequence ID" value="NZ_CP147246.1"/>
</dbReference>
<feature type="domain" description="LXG" evidence="3">
    <location>
        <begin position="1"/>
        <end position="225"/>
    </location>
</feature>
<protein>
    <recommendedName>
        <fullName evidence="3">LXG domain-containing protein</fullName>
    </recommendedName>
</protein>
<comment type="similarity">
    <text evidence="1">In the N-terminal section; belongs to the LXG family.</text>
</comment>
<evidence type="ECO:0000256" key="1">
    <source>
        <dbReference type="ARBA" id="ARBA00034117"/>
    </source>
</evidence>
<reference evidence="5" key="3">
    <citation type="submission" date="2024-03" db="EMBL/GenBank/DDBJ databases">
        <title>The Genome Sequence of Enterococcus sp. DIV0238c.</title>
        <authorList>
            <consortium name="The Broad Institute Genomics Platform"/>
            <consortium name="The Broad Institute Microbial Omics Core"/>
            <consortium name="The Broad Institute Genomic Center for Infectious Diseases"/>
            <person name="Earl A."/>
            <person name="Manson A."/>
            <person name="Gilmore M."/>
            <person name="Schwartman J."/>
            <person name="Shea T."/>
            <person name="Abouelleil A."/>
            <person name="Cao P."/>
            <person name="Chapman S."/>
            <person name="Cusick C."/>
            <person name="Young S."/>
            <person name="Neafsey D."/>
            <person name="Nusbaum C."/>
            <person name="Birren B."/>
        </authorList>
    </citation>
    <scope>NUCLEOTIDE SEQUENCE</scope>
    <source>
        <strain evidence="5">9D6_DIV0238</strain>
    </source>
</reference>
<dbReference type="Proteomes" id="UP000196151">
    <property type="component" value="Chromosome"/>
</dbReference>
<evidence type="ECO:0000313" key="5">
    <source>
        <dbReference type="EMBL" id="WYJ95522.1"/>
    </source>
</evidence>
<accession>A0A200JEK1</accession>
<dbReference type="EMBL" id="CP147246">
    <property type="protein sequence ID" value="WYJ95522.1"/>
    <property type="molecule type" value="Genomic_DNA"/>
</dbReference>
<sequence>MGLKIRVSEITSYLDQINSSLNSKNEGLNQIMQGMQNFISAPELTGDAWSAAKSYAETAHIPLLRGQVRANDEIMNDNLTFASRIAEKIENEEIDEDALNRIIERLESQRQAIFNRNMLLENSPSFGTRNTSSSSDIGSINSQIRTLRDEIQSLYDLEGSCGDLYATADLLLENVSQGLSALTSANCFNSSTGLYSTTKLKLDWAKTINKDWEIAKEKTAIQKLVDEFGMTPEQAKLIVAFESKFKKYAKKMGWTTEQANFEFIRIMASMQYGRSDTGVINTTIWGISADVLNEKDLKEILKNMGYSNSQIDTLVSEMNELYKSSTLQNDYIHIMGSLAAIMNDSTLSNIYHMGTTGFDFRSYFKEAATWSADIASGGVSKEDVRADLDAIAIADRLAKNPSDNIDQIMRKYYDDIATGRINRAEEFLKYYGNGDVQVGYNNFMEDLPKMLVNPANMLFIFKSNGWNAFKGDFTNTEEALKEFIELFNNELEGTGK</sequence>
<evidence type="ECO:0000313" key="6">
    <source>
        <dbReference type="Proteomes" id="UP000196151"/>
    </source>
</evidence>